<keyword evidence="1" id="KW-0808">Transferase</keyword>
<gene>
    <name evidence="1" type="ORF">OHX15_12700</name>
</gene>
<proteinExistence type="predicted"/>
<accession>A0ACC6MH42</accession>
<keyword evidence="1" id="KW-0489">Methyltransferase</keyword>
<protein>
    <submittedName>
        <fullName evidence="1">SAM-dependent DNA methyltransferase</fullName>
    </submittedName>
</protein>
<sequence>MPSELVNETVGRLARRKPIRAEAETQADIYMLLTTAGLGLDPDDVVKIESQVADGTRRRIDIEAGHVVIEVKKDLTVGNLADYEQQLAGYVQQRHKELGTRYVGILTDGTGWMLYNLEGDALVFVSELVLNPSAPDVAQLLVWLESVMATREQIKPTPQEIQDRLGADSPGHRLDHASLAALFEANVDDPEVKLKRELWAKLLRTAFGKNFVDDPNLFINHTLLVITAELIAHAAVGWDVSPSGGLSPMQLTSGSEFQQAQIHGVVEADFFDWVVQVKGGQEFVVELGRRIARFDWTKVEHDVLKILYESVIAPTERRRLGEYYTPDWLADRVVEATVTDPLGSRVADPC</sequence>
<organism evidence="1 2">
    <name type="scientific">Mycolicibacterium parafortuitum</name>
    <name type="common">Mycobacterium parafortuitum</name>
    <dbReference type="NCBI Taxonomy" id="39692"/>
    <lineage>
        <taxon>Bacteria</taxon>
        <taxon>Bacillati</taxon>
        <taxon>Actinomycetota</taxon>
        <taxon>Actinomycetes</taxon>
        <taxon>Mycobacteriales</taxon>
        <taxon>Mycobacteriaceae</taxon>
        <taxon>Mycolicibacterium</taxon>
    </lineage>
</organism>
<evidence type="ECO:0000313" key="2">
    <source>
        <dbReference type="Proteomes" id="UP001289645"/>
    </source>
</evidence>
<dbReference type="Proteomes" id="UP001289645">
    <property type="component" value="Unassembled WGS sequence"/>
</dbReference>
<dbReference type="EMBL" id="JAOXLN010000012">
    <property type="protein sequence ID" value="MDZ5086244.1"/>
    <property type="molecule type" value="Genomic_DNA"/>
</dbReference>
<evidence type="ECO:0000313" key="1">
    <source>
        <dbReference type="EMBL" id="MDZ5086244.1"/>
    </source>
</evidence>
<comment type="caution">
    <text evidence="1">The sequence shown here is derived from an EMBL/GenBank/DDBJ whole genome shotgun (WGS) entry which is preliminary data.</text>
</comment>
<name>A0ACC6MH42_MYCPF</name>
<reference evidence="1 2" key="1">
    <citation type="journal article" date="2021" name="Chemosphere">
        <title>Bioballs carrying a syntrophic Rhodococcus and Mycolicibacterium consortium for simultaneous sorption and biodegradation of fuel oil in contaminated freshwater.</title>
        <authorList>
            <person name="Naloka K."/>
            <person name="Polrit D."/>
            <person name="Muangchinda C."/>
            <person name="Thoetkiattikul H."/>
            <person name="Pinyakong O."/>
        </authorList>
    </citation>
    <scope>NUCLEOTIDE SEQUENCE [LARGE SCALE GENOMIC DNA]</scope>
    <source>
        <strain evidence="1 2">J101</strain>
    </source>
</reference>
<feature type="non-terminal residue" evidence="1">
    <location>
        <position position="350"/>
    </location>
</feature>
<keyword evidence="2" id="KW-1185">Reference proteome</keyword>